<dbReference type="AlphaFoldDB" id="A0A1H9U7Z4"/>
<keyword evidence="5" id="KW-0862">Zinc</keyword>
<evidence type="ECO:0000256" key="2">
    <source>
        <dbReference type="ARBA" id="ARBA00023163"/>
    </source>
</evidence>
<keyword evidence="3" id="KW-0812">Transmembrane</keyword>
<dbReference type="EMBL" id="FOFV01000015">
    <property type="protein sequence ID" value="SES05223.1"/>
    <property type="molecule type" value="Genomic_DNA"/>
</dbReference>
<gene>
    <name evidence="5" type="ORF">SAMN04488000_11563</name>
</gene>
<keyword evidence="1" id="KW-0805">Transcription regulation</keyword>
<dbReference type="STRING" id="65499.SAMN04488000_11563"/>
<dbReference type="Gene3D" id="1.10.10.1320">
    <property type="entry name" value="Anti-sigma factor, zinc-finger domain"/>
    <property type="match status" value="1"/>
</dbReference>
<keyword evidence="5" id="KW-0863">Zinc-finger</keyword>
<dbReference type="OrthoDB" id="5185837at2"/>
<evidence type="ECO:0000259" key="4">
    <source>
        <dbReference type="Pfam" id="PF13490"/>
    </source>
</evidence>
<evidence type="ECO:0000313" key="6">
    <source>
        <dbReference type="Proteomes" id="UP000199503"/>
    </source>
</evidence>
<feature type="transmembrane region" description="Helical" evidence="3">
    <location>
        <begin position="87"/>
        <end position="106"/>
    </location>
</feature>
<evidence type="ECO:0000256" key="1">
    <source>
        <dbReference type="ARBA" id="ARBA00023015"/>
    </source>
</evidence>
<evidence type="ECO:0000313" key="5">
    <source>
        <dbReference type="EMBL" id="SES05223.1"/>
    </source>
</evidence>
<evidence type="ECO:0000256" key="3">
    <source>
        <dbReference type="SAM" id="Phobius"/>
    </source>
</evidence>
<proteinExistence type="predicted"/>
<feature type="domain" description="Putative zinc-finger" evidence="4">
    <location>
        <begin position="11"/>
        <end position="40"/>
    </location>
</feature>
<organism evidence="5 6">
    <name type="scientific">Lentzea albida</name>
    <dbReference type="NCBI Taxonomy" id="65499"/>
    <lineage>
        <taxon>Bacteria</taxon>
        <taxon>Bacillati</taxon>
        <taxon>Actinomycetota</taxon>
        <taxon>Actinomycetes</taxon>
        <taxon>Pseudonocardiales</taxon>
        <taxon>Pseudonocardiaceae</taxon>
        <taxon>Lentzea</taxon>
    </lineage>
</organism>
<keyword evidence="5" id="KW-0479">Metal-binding</keyword>
<reference evidence="6" key="1">
    <citation type="submission" date="2016-10" db="EMBL/GenBank/DDBJ databases">
        <authorList>
            <person name="Varghese N."/>
            <person name="Submissions S."/>
        </authorList>
    </citation>
    <scope>NUCLEOTIDE SEQUENCE [LARGE SCALE GENOMIC DNA]</scope>
    <source>
        <strain evidence="6">DSM 44437</strain>
    </source>
</reference>
<name>A0A1H9U7Z4_9PSEU</name>
<keyword evidence="3" id="KW-0472">Membrane</keyword>
<keyword evidence="2" id="KW-0804">Transcription</keyword>
<keyword evidence="6" id="KW-1185">Reference proteome</keyword>
<sequence length="211" mass="22336">MNDFVHQRRTDLLGAYVLDHLAEPELTAVRDHLDACADCRRTVAELTPVARALSGVNADDVTVPAHLEELVVRRVGAHRGRRLRRSLLLAAAAAAVIAGGAAWWYLRPTAPLEPVALVLQAPGVTAEASLVPHTWGVEIKLDGQGFVSGQTYRVAVTGTDGSEVSAGSFIGTGENPMRCNLNSSVLRANASGLVVRDAAGTVALTSTFPRR</sequence>
<dbReference type="Proteomes" id="UP000199503">
    <property type="component" value="Unassembled WGS sequence"/>
</dbReference>
<dbReference type="GO" id="GO:0008270">
    <property type="term" value="F:zinc ion binding"/>
    <property type="evidence" value="ECO:0007669"/>
    <property type="project" value="UniProtKB-KW"/>
</dbReference>
<dbReference type="RefSeq" id="WP_089922097.1">
    <property type="nucleotide sequence ID" value="NZ_FOFV01000015.1"/>
</dbReference>
<dbReference type="InterPro" id="IPR027383">
    <property type="entry name" value="Znf_put"/>
</dbReference>
<dbReference type="InterPro" id="IPR041916">
    <property type="entry name" value="Anti_sigma_zinc_sf"/>
</dbReference>
<dbReference type="Pfam" id="PF13490">
    <property type="entry name" value="zf-HC2"/>
    <property type="match status" value="1"/>
</dbReference>
<accession>A0A1H9U7Z4</accession>
<protein>
    <submittedName>
        <fullName evidence="5">Putative zinc-finger</fullName>
    </submittedName>
</protein>
<keyword evidence="3" id="KW-1133">Transmembrane helix</keyword>